<sequence>MFKQKQWLAVVRGNHWVVAKVARRKLKLDILHLSEFRIEPESEVELNSQEQLGEKELSTKESGQEEQGLNSGKKSDSLKAWLHKNHVPLKNLRLAVSCPGVITRMITLPLMAYQDLNKLLTAQVEQYFTLNISDYVVDYRVLDRFVEGGDIRQRVLLAALPKYQWERLWSEWEEIGFKPKVVDLAADGLARLYSQLTLKGKSHKNTADLEAPLDIAIVELSADRAEFILLEQGVFFLYSDLEVSLESLDQVRVTVNGKGLGNEQSEEYGDADLQTAKLHAWAKTEVAATLENVLQALSEFFGFFAARHFGKSIDRIYITGDYSDLPFIQEIFQSNLEVFTQVGFPNAWRPRFSKSISILQKNGMKYGSLYGLALREG</sequence>
<dbReference type="PANTHER" id="PTHR32432:SF3">
    <property type="entry name" value="ETHANOLAMINE UTILIZATION PROTEIN EUTJ"/>
    <property type="match status" value="1"/>
</dbReference>
<dbReference type="STRING" id="1121420.SAMN02746098_02834"/>
<feature type="region of interest" description="Disordered" evidence="1">
    <location>
        <begin position="47"/>
        <end position="74"/>
    </location>
</feature>
<dbReference type="RefSeq" id="WP_073030370.1">
    <property type="nucleotide sequence ID" value="NZ_FQXJ01000009.1"/>
</dbReference>
<keyword evidence="3" id="KW-1185">Reference proteome</keyword>
<evidence type="ECO:0000313" key="3">
    <source>
        <dbReference type="Proteomes" id="UP000183954"/>
    </source>
</evidence>
<dbReference type="AlphaFoldDB" id="A0A1M5Z146"/>
<reference evidence="3" key="1">
    <citation type="submission" date="2016-11" db="EMBL/GenBank/DDBJ databases">
        <authorList>
            <person name="Varghese N."/>
            <person name="Submissions S."/>
        </authorList>
    </citation>
    <scope>NUCLEOTIDE SEQUENCE [LARGE SCALE GENOMIC DNA]</scope>
    <source>
        <strain evidence="3">DSM 15449</strain>
    </source>
</reference>
<dbReference type="Gene3D" id="3.30.1490.300">
    <property type="match status" value="1"/>
</dbReference>
<protein>
    <submittedName>
        <fullName evidence="2">Type IV pilus assembly protein PilM</fullName>
    </submittedName>
</protein>
<dbReference type="SUPFAM" id="SSF53067">
    <property type="entry name" value="Actin-like ATPase domain"/>
    <property type="match status" value="1"/>
</dbReference>
<proteinExistence type="predicted"/>
<dbReference type="PANTHER" id="PTHR32432">
    <property type="entry name" value="CELL DIVISION PROTEIN FTSA-RELATED"/>
    <property type="match status" value="1"/>
</dbReference>
<dbReference type="Gene3D" id="3.30.420.40">
    <property type="match status" value="2"/>
</dbReference>
<dbReference type="InterPro" id="IPR005883">
    <property type="entry name" value="PilM"/>
</dbReference>
<dbReference type="InterPro" id="IPR050696">
    <property type="entry name" value="FtsA/MreB"/>
</dbReference>
<feature type="compositionally biased region" description="Basic and acidic residues" evidence="1">
    <location>
        <begin position="52"/>
        <end position="63"/>
    </location>
</feature>
<name>A0A1M5Z146_9FIRM</name>
<accession>A0A1M5Z146</accession>
<dbReference type="OrthoDB" id="1793583at2"/>
<dbReference type="InterPro" id="IPR043129">
    <property type="entry name" value="ATPase_NBD"/>
</dbReference>
<dbReference type="Proteomes" id="UP000183954">
    <property type="component" value="Unassembled WGS sequence"/>
</dbReference>
<dbReference type="EMBL" id="FQXJ01000009">
    <property type="protein sequence ID" value="SHI17874.1"/>
    <property type="molecule type" value="Genomic_DNA"/>
</dbReference>
<evidence type="ECO:0000313" key="2">
    <source>
        <dbReference type="EMBL" id="SHI17874.1"/>
    </source>
</evidence>
<organism evidence="2 3">
    <name type="scientific">Desulfosporosinus lacus DSM 15449</name>
    <dbReference type="NCBI Taxonomy" id="1121420"/>
    <lineage>
        <taxon>Bacteria</taxon>
        <taxon>Bacillati</taxon>
        <taxon>Bacillota</taxon>
        <taxon>Clostridia</taxon>
        <taxon>Eubacteriales</taxon>
        <taxon>Desulfitobacteriaceae</taxon>
        <taxon>Desulfosporosinus</taxon>
    </lineage>
</organism>
<gene>
    <name evidence="2" type="ORF">SAMN02746098_02834</name>
</gene>
<dbReference type="Pfam" id="PF11104">
    <property type="entry name" value="PilM_2"/>
    <property type="match status" value="1"/>
</dbReference>
<evidence type="ECO:0000256" key="1">
    <source>
        <dbReference type="SAM" id="MobiDB-lite"/>
    </source>
</evidence>